<feature type="modified residue" description="4-aspartylphosphate" evidence="13">
    <location>
        <position position="53"/>
    </location>
</feature>
<gene>
    <name evidence="17" type="primary">phoB_1</name>
    <name evidence="17" type="ORF">Mame_00788</name>
</gene>
<dbReference type="CDD" id="cd00383">
    <property type="entry name" value="trans_reg_C"/>
    <property type="match status" value="1"/>
</dbReference>
<keyword evidence="11" id="KW-0804">Transcription</keyword>
<dbReference type="AlphaFoldDB" id="A0A1U9YXK5"/>
<evidence type="ECO:0000256" key="10">
    <source>
        <dbReference type="ARBA" id="ARBA00023159"/>
    </source>
</evidence>
<dbReference type="SMART" id="SM00448">
    <property type="entry name" value="REC"/>
    <property type="match status" value="1"/>
</dbReference>
<evidence type="ECO:0000256" key="5">
    <source>
        <dbReference type="ARBA" id="ARBA00022553"/>
    </source>
</evidence>
<dbReference type="Pfam" id="PF00072">
    <property type="entry name" value="Response_reg"/>
    <property type="match status" value="1"/>
</dbReference>
<dbReference type="InterPro" id="IPR011006">
    <property type="entry name" value="CheY-like_superfamily"/>
</dbReference>
<dbReference type="GO" id="GO:0006355">
    <property type="term" value="P:regulation of DNA-templated transcription"/>
    <property type="evidence" value="ECO:0007669"/>
    <property type="project" value="InterPro"/>
</dbReference>
<keyword evidence="8" id="KW-0805">Transcription regulation</keyword>
<dbReference type="OrthoDB" id="9802426at2"/>
<evidence type="ECO:0000256" key="6">
    <source>
        <dbReference type="ARBA" id="ARBA00022592"/>
    </source>
</evidence>
<evidence type="ECO:0000256" key="4">
    <source>
        <dbReference type="ARBA" id="ARBA00022490"/>
    </source>
</evidence>
<evidence type="ECO:0000259" key="15">
    <source>
        <dbReference type="PROSITE" id="PS50110"/>
    </source>
</evidence>
<protein>
    <recommendedName>
        <fullName evidence="2">Phosphate regulon transcriptional regulatory protein PhoB</fullName>
    </recommendedName>
</protein>
<name>A0A1U9YXK5_9HYPH</name>
<evidence type="ECO:0000259" key="16">
    <source>
        <dbReference type="PROSITE" id="PS51755"/>
    </source>
</evidence>
<dbReference type="InterPro" id="IPR016032">
    <property type="entry name" value="Sig_transdc_resp-reg_C-effctor"/>
</dbReference>
<keyword evidence="18" id="KW-1185">Reference proteome</keyword>
<organism evidence="17 18">
    <name type="scientific">Martelella mediterranea DSM 17316</name>
    <dbReference type="NCBI Taxonomy" id="1122214"/>
    <lineage>
        <taxon>Bacteria</taxon>
        <taxon>Pseudomonadati</taxon>
        <taxon>Pseudomonadota</taxon>
        <taxon>Alphaproteobacteria</taxon>
        <taxon>Hyphomicrobiales</taxon>
        <taxon>Aurantimonadaceae</taxon>
        <taxon>Martelella</taxon>
    </lineage>
</organism>
<dbReference type="PROSITE" id="PS51755">
    <property type="entry name" value="OMPR_PHOB"/>
    <property type="match status" value="1"/>
</dbReference>
<evidence type="ECO:0000256" key="9">
    <source>
        <dbReference type="ARBA" id="ARBA00023125"/>
    </source>
</evidence>
<evidence type="ECO:0000313" key="17">
    <source>
        <dbReference type="EMBL" id="AQZ50164.1"/>
    </source>
</evidence>
<evidence type="ECO:0000256" key="2">
    <source>
        <dbReference type="ARBA" id="ARBA00013332"/>
    </source>
</evidence>
<evidence type="ECO:0000256" key="7">
    <source>
        <dbReference type="ARBA" id="ARBA00023012"/>
    </source>
</evidence>
<dbReference type="GO" id="GO:0006817">
    <property type="term" value="P:phosphate ion transport"/>
    <property type="evidence" value="ECO:0007669"/>
    <property type="project" value="UniProtKB-KW"/>
</dbReference>
<reference evidence="17 18" key="1">
    <citation type="submission" date="2017-03" db="EMBL/GenBank/DDBJ databases">
        <title>Foreign affairs: Plasmid Transfer between Roseobacters and Rhizobia.</title>
        <authorList>
            <person name="Bartling P."/>
            <person name="Bunk B."/>
            <person name="Overmann J."/>
            <person name="Brinkmann H."/>
            <person name="Petersen J."/>
        </authorList>
    </citation>
    <scope>NUCLEOTIDE SEQUENCE [LARGE SCALE GENOMIC DNA]</scope>
    <source>
        <strain evidence="17 18">MACL11</strain>
    </source>
</reference>
<dbReference type="SUPFAM" id="SSF46894">
    <property type="entry name" value="C-terminal effector domain of the bipartite response regulators"/>
    <property type="match status" value="1"/>
</dbReference>
<keyword evidence="5 13" id="KW-0597">Phosphoprotein</keyword>
<dbReference type="InterPro" id="IPR039420">
    <property type="entry name" value="WalR-like"/>
</dbReference>
<evidence type="ECO:0000256" key="3">
    <source>
        <dbReference type="ARBA" id="ARBA00022448"/>
    </source>
</evidence>
<evidence type="ECO:0000256" key="1">
    <source>
        <dbReference type="ARBA" id="ARBA00004496"/>
    </source>
</evidence>
<evidence type="ECO:0000256" key="8">
    <source>
        <dbReference type="ARBA" id="ARBA00023015"/>
    </source>
</evidence>
<sequence length="227" mass="25977">MVPKIAVVEDEEALSVLLRYNLESEGYEVETIARGDEAELRLQERVPDLLLLDWMLPGVSGIELCRRLRMRPETERLPIIMLTARGEESERVRGLAIGADDYVVKPFSTPELMARVRAILRRARPEVLSSVLKCGDIELDRETHRVHRKAKEVRLGPTEFRLLEFLMTSPGRVFSRSQLLDGVWGHDIYVDERTVDVHVGRLRKALNFSQMPDVIRTVRGAGYSMEV</sequence>
<dbReference type="Pfam" id="PF00486">
    <property type="entry name" value="Trans_reg_C"/>
    <property type="match status" value="1"/>
</dbReference>
<dbReference type="InterPro" id="IPR011879">
    <property type="entry name" value="Sig_transdc_resp-reg_PhoB"/>
</dbReference>
<dbReference type="Proteomes" id="UP000191135">
    <property type="component" value="Chromosome"/>
</dbReference>
<dbReference type="RefSeq" id="WP_018065334.1">
    <property type="nucleotide sequence ID" value="NZ_AQWH01000012.1"/>
</dbReference>
<feature type="domain" description="OmpR/PhoB-type" evidence="16">
    <location>
        <begin position="129"/>
        <end position="227"/>
    </location>
</feature>
<dbReference type="GO" id="GO:0005829">
    <property type="term" value="C:cytosol"/>
    <property type="evidence" value="ECO:0007669"/>
    <property type="project" value="TreeGrafter"/>
</dbReference>
<dbReference type="InterPro" id="IPR001789">
    <property type="entry name" value="Sig_transdc_resp-reg_receiver"/>
</dbReference>
<dbReference type="Gene3D" id="6.10.250.690">
    <property type="match status" value="1"/>
</dbReference>
<dbReference type="InterPro" id="IPR001867">
    <property type="entry name" value="OmpR/PhoB-type_DNA-bd"/>
</dbReference>
<comment type="subcellular location">
    <subcellularLocation>
        <location evidence="1">Cytoplasm</location>
    </subcellularLocation>
</comment>
<dbReference type="eggNOG" id="COG0745">
    <property type="taxonomic scope" value="Bacteria"/>
</dbReference>
<keyword evidence="3" id="KW-0813">Transport</keyword>
<keyword evidence="9 14" id="KW-0238">DNA-binding</keyword>
<proteinExistence type="predicted"/>
<feature type="DNA-binding region" description="OmpR/PhoB-type" evidence="14">
    <location>
        <begin position="129"/>
        <end position="227"/>
    </location>
</feature>
<dbReference type="InterPro" id="IPR036388">
    <property type="entry name" value="WH-like_DNA-bd_sf"/>
</dbReference>
<keyword evidence="10" id="KW-0010">Activator</keyword>
<dbReference type="FunFam" id="1.10.10.10:FF:000018">
    <property type="entry name" value="DNA-binding response regulator ResD"/>
    <property type="match status" value="1"/>
</dbReference>
<dbReference type="FunFam" id="3.40.50.2300:FF:000001">
    <property type="entry name" value="DNA-binding response regulator PhoB"/>
    <property type="match status" value="1"/>
</dbReference>
<evidence type="ECO:0000256" key="13">
    <source>
        <dbReference type="PROSITE-ProRule" id="PRU00169"/>
    </source>
</evidence>
<feature type="domain" description="Response regulatory" evidence="15">
    <location>
        <begin position="4"/>
        <end position="120"/>
    </location>
</feature>
<dbReference type="SMART" id="SM00862">
    <property type="entry name" value="Trans_reg_C"/>
    <property type="match status" value="1"/>
</dbReference>
<dbReference type="GO" id="GO:0000976">
    <property type="term" value="F:transcription cis-regulatory region binding"/>
    <property type="evidence" value="ECO:0007669"/>
    <property type="project" value="TreeGrafter"/>
</dbReference>
<evidence type="ECO:0000256" key="14">
    <source>
        <dbReference type="PROSITE-ProRule" id="PRU01091"/>
    </source>
</evidence>
<dbReference type="PROSITE" id="PS50110">
    <property type="entry name" value="RESPONSE_REGULATORY"/>
    <property type="match status" value="1"/>
</dbReference>
<evidence type="ECO:0000256" key="12">
    <source>
        <dbReference type="ARBA" id="ARBA00024735"/>
    </source>
</evidence>
<keyword evidence="4" id="KW-0963">Cytoplasm</keyword>
<dbReference type="Gene3D" id="3.40.50.2300">
    <property type="match status" value="1"/>
</dbReference>
<dbReference type="Gene3D" id="1.10.10.10">
    <property type="entry name" value="Winged helix-like DNA-binding domain superfamily/Winged helix DNA-binding domain"/>
    <property type="match status" value="1"/>
</dbReference>
<dbReference type="SUPFAM" id="SSF52172">
    <property type="entry name" value="CheY-like"/>
    <property type="match status" value="1"/>
</dbReference>
<dbReference type="GO" id="GO:0032993">
    <property type="term" value="C:protein-DNA complex"/>
    <property type="evidence" value="ECO:0007669"/>
    <property type="project" value="TreeGrafter"/>
</dbReference>
<dbReference type="EMBL" id="CP020330">
    <property type="protein sequence ID" value="AQZ50164.1"/>
    <property type="molecule type" value="Genomic_DNA"/>
</dbReference>
<accession>A0A1U9YXK5</accession>
<keyword evidence="6" id="KW-0592">Phosphate transport</keyword>
<dbReference type="NCBIfam" id="TIGR02154">
    <property type="entry name" value="PhoB"/>
    <property type="match status" value="1"/>
</dbReference>
<dbReference type="PANTHER" id="PTHR48111">
    <property type="entry name" value="REGULATOR OF RPOS"/>
    <property type="match status" value="1"/>
</dbReference>
<dbReference type="PANTHER" id="PTHR48111:SF40">
    <property type="entry name" value="PHOSPHATE REGULON TRANSCRIPTIONAL REGULATORY PROTEIN PHOB"/>
    <property type="match status" value="1"/>
</dbReference>
<keyword evidence="7" id="KW-0902">Two-component regulatory system</keyword>
<comment type="function">
    <text evidence="12">This protein is a positive regulator for the phosphate regulon. Transcription of this operon is positively regulated by PhoB and PhoR when phosphate is limited.</text>
</comment>
<evidence type="ECO:0000256" key="11">
    <source>
        <dbReference type="ARBA" id="ARBA00023163"/>
    </source>
</evidence>
<dbReference type="STRING" id="1122214.Mame_00788"/>
<dbReference type="GO" id="GO:0000156">
    <property type="term" value="F:phosphorelay response regulator activity"/>
    <property type="evidence" value="ECO:0007669"/>
    <property type="project" value="InterPro"/>
</dbReference>
<dbReference type="KEGG" id="mmed:Mame_00788"/>
<evidence type="ECO:0000313" key="18">
    <source>
        <dbReference type="Proteomes" id="UP000191135"/>
    </source>
</evidence>